<dbReference type="Pfam" id="PF03704">
    <property type="entry name" value="BTAD"/>
    <property type="match status" value="1"/>
</dbReference>
<keyword evidence="4" id="KW-0804">Transcription</keyword>
<dbReference type="GO" id="GO:0003677">
    <property type="term" value="F:DNA binding"/>
    <property type="evidence" value="ECO:0007669"/>
    <property type="project" value="UniProtKB-UniRule"/>
</dbReference>
<dbReference type="GO" id="GO:0006355">
    <property type="term" value="P:regulation of DNA-templated transcription"/>
    <property type="evidence" value="ECO:0007669"/>
    <property type="project" value="InterPro"/>
</dbReference>
<dbReference type="Gene3D" id="1.25.40.10">
    <property type="entry name" value="Tetratricopeptide repeat domain"/>
    <property type="match status" value="1"/>
</dbReference>
<evidence type="ECO:0000256" key="4">
    <source>
        <dbReference type="ARBA" id="ARBA00023163"/>
    </source>
</evidence>
<dbReference type="PROSITE" id="PS51755">
    <property type="entry name" value="OMPR_PHOB"/>
    <property type="match status" value="1"/>
</dbReference>
<feature type="domain" description="OmpR/PhoB-type" evidence="6">
    <location>
        <begin position="1"/>
        <end position="51"/>
    </location>
</feature>
<name>A0A840N5F4_9PSEU</name>
<organism evidence="7 8">
    <name type="scientific">Saccharopolyspora gloriosae</name>
    <dbReference type="NCBI Taxonomy" id="455344"/>
    <lineage>
        <taxon>Bacteria</taxon>
        <taxon>Bacillati</taxon>
        <taxon>Actinomycetota</taxon>
        <taxon>Actinomycetes</taxon>
        <taxon>Pseudonocardiales</taxon>
        <taxon>Pseudonocardiaceae</taxon>
        <taxon>Saccharopolyspora</taxon>
    </lineage>
</organism>
<keyword evidence="8" id="KW-1185">Reference proteome</keyword>
<evidence type="ECO:0000256" key="5">
    <source>
        <dbReference type="PROSITE-ProRule" id="PRU01091"/>
    </source>
</evidence>
<dbReference type="InterPro" id="IPR001867">
    <property type="entry name" value="OmpR/PhoB-type_DNA-bd"/>
</dbReference>
<reference evidence="7 8" key="1">
    <citation type="submission" date="2020-08" db="EMBL/GenBank/DDBJ databases">
        <title>Sequencing the genomes of 1000 actinobacteria strains.</title>
        <authorList>
            <person name="Klenk H.-P."/>
        </authorList>
    </citation>
    <scope>NUCLEOTIDE SEQUENCE [LARGE SCALE GENOMIC DNA]</scope>
    <source>
        <strain evidence="7 8">DSM 45582</strain>
    </source>
</reference>
<dbReference type="SUPFAM" id="SSF48452">
    <property type="entry name" value="TPR-like"/>
    <property type="match status" value="1"/>
</dbReference>
<dbReference type="PANTHER" id="PTHR35807">
    <property type="entry name" value="TRANSCRIPTIONAL REGULATOR REDD-RELATED"/>
    <property type="match status" value="1"/>
</dbReference>
<feature type="DNA-binding region" description="OmpR/PhoB-type" evidence="5">
    <location>
        <begin position="1"/>
        <end position="51"/>
    </location>
</feature>
<proteinExistence type="inferred from homology"/>
<evidence type="ECO:0000313" key="8">
    <source>
        <dbReference type="Proteomes" id="UP000580474"/>
    </source>
</evidence>
<protein>
    <submittedName>
        <fullName evidence="7">DNA-binding SARP family transcriptional activator</fullName>
    </submittedName>
</protein>
<comment type="caution">
    <text evidence="7">The sequence shown here is derived from an EMBL/GenBank/DDBJ whole genome shotgun (WGS) entry which is preliminary data.</text>
</comment>
<evidence type="ECO:0000256" key="1">
    <source>
        <dbReference type="ARBA" id="ARBA00005820"/>
    </source>
</evidence>
<keyword evidence="3 5" id="KW-0238">DNA-binding</keyword>
<dbReference type="CDD" id="cd15831">
    <property type="entry name" value="BTAD"/>
    <property type="match status" value="1"/>
</dbReference>
<accession>A0A840N5F4</accession>
<dbReference type="PANTHER" id="PTHR35807:SF1">
    <property type="entry name" value="TRANSCRIPTIONAL REGULATOR REDD"/>
    <property type="match status" value="1"/>
</dbReference>
<dbReference type="InterPro" id="IPR005158">
    <property type="entry name" value="BTAD"/>
</dbReference>
<evidence type="ECO:0000259" key="6">
    <source>
        <dbReference type="PROSITE" id="PS51755"/>
    </source>
</evidence>
<evidence type="ECO:0000256" key="2">
    <source>
        <dbReference type="ARBA" id="ARBA00023015"/>
    </source>
</evidence>
<dbReference type="AlphaFoldDB" id="A0A840N5F4"/>
<keyword evidence="2" id="KW-0805">Transcription regulation</keyword>
<evidence type="ECO:0000256" key="3">
    <source>
        <dbReference type="ARBA" id="ARBA00023125"/>
    </source>
</evidence>
<dbReference type="SMART" id="SM01043">
    <property type="entry name" value="BTAD"/>
    <property type="match status" value="1"/>
</dbReference>
<dbReference type="GO" id="GO:0000160">
    <property type="term" value="P:phosphorelay signal transduction system"/>
    <property type="evidence" value="ECO:0007669"/>
    <property type="project" value="InterPro"/>
</dbReference>
<dbReference type="Gene3D" id="1.10.10.10">
    <property type="entry name" value="Winged helix-like DNA-binding domain superfamily/Winged helix DNA-binding domain"/>
    <property type="match status" value="1"/>
</dbReference>
<dbReference type="Proteomes" id="UP000580474">
    <property type="component" value="Unassembled WGS sequence"/>
</dbReference>
<dbReference type="EMBL" id="JACHIV010000001">
    <property type="protein sequence ID" value="MBB5067220.1"/>
    <property type="molecule type" value="Genomic_DNA"/>
</dbReference>
<evidence type="ECO:0000313" key="7">
    <source>
        <dbReference type="EMBL" id="MBB5067220.1"/>
    </source>
</evidence>
<sequence>MDELWLDKPIGNARNALQANIVRLRKFLERRTGRAGDELVRTVQGGYRLDVDPQTVDAERFVALAERGGELVDSHPEQAVVLLERALRLWRGPALLDTDTLRCRLEAVRLDERRLTAQEDLITAKLAIGQERAVVSELRRLTAEYPERERFSGQLMVALYRNGRQTEAVNVFHRTRQRLVRDLGLEPGRELRKLYESILIQDQVLG</sequence>
<dbReference type="InterPro" id="IPR051677">
    <property type="entry name" value="AfsR-DnrI-RedD_regulator"/>
</dbReference>
<gene>
    <name evidence="7" type="ORF">BJ969_000308</name>
</gene>
<comment type="similarity">
    <text evidence="1">Belongs to the AfsR/DnrI/RedD regulatory family.</text>
</comment>
<dbReference type="InterPro" id="IPR036388">
    <property type="entry name" value="WH-like_DNA-bd_sf"/>
</dbReference>
<dbReference type="InterPro" id="IPR011990">
    <property type="entry name" value="TPR-like_helical_dom_sf"/>
</dbReference>